<proteinExistence type="predicted"/>
<name>A0A8D8ANR9_CULPI</name>
<protein>
    <submittedName>
        <fullName evidence="1">(northern house mosquito) hypothetical protein</fullName>
    </submittedName>
</protein>
<accession>A0A8D8ANR9</accession>
<evidence type="ECO:0000313" key="1">
    <source>
        <dbReference type="EMBL" id="CAG6459244.1"/>
    </source>
</evidence>
<dbReference type="AlphaFoldDB" id="A0A8D8ANR9"/>
<organism evidence="1">
    <name type="scientific">Culex pipiens</name>
    <name type="common">House mosquito</name>
    <dbReference type="NCBI Taxonomy" id="7175"/>
    <lineage>
        <taxon>Eukaryota</taxon>
        <taxon>Metazoa</taxon>
        <taxon>Ecdysozoa</taxon>
        <taxon>Arthropoda</taxon>
        <taxon>Hexapoda</taxon>
        <taxon>Insecta</taxon>
        <taxon>Pterygota</taxon>
        <taxon>Neoptera</taxon>
        <taxon>Endopterygota</taxon>
        <taxon>Diptera</taxon>
        <taxon>Nematocera</taxon>
        <taxon>Culicoidea</taxon>
        <taxon>Culicidae</taxon>
        <taxon>Culicinae</taxon>
        <taxon>Culicini</taxon>
        <taxon>Culex</taxon>
        <taxon>Culex</taxon>
    </lineage>
</organism>
<dbReference type="EMBL" id="HBUE01037127">
    <property type="protein sequence ID" value="CAG6459244.1"/>
    <property type="molecule type" value="Transcribed_RNA"/>
</dbReference>
<reference evidence="1" key="1">
    <citation type="submission" date="2021-05" db="EMBL/GenBank/DDBJ databases">
        <authorList>
            <person name="Alioto T."/>
            <person name="Alioto T."/>
            <person name="Gomez Garrido J."/>
        </authorList>
    </citation>
    <scope>NUCLEOTIDE SEQUENCE</scope>
</reference>
<sequence length="179" mass="20361">MTRADAAHHFYLELTSRRRHSHTQPAAWHSLIWCKSRTRTLSLCRGVGLTKLDCAYSGDPSICRRYSPVATTSRNSRLHWSLGIDCDCAPKSSSSHAKAPTTTVATETPLSTTMTGQNYSSGYFDDRDQILQNIVFRSKFAKFLPHTRAYYEIWVKIAICSHIRTERFAFVARGLRSTR</sequence>